<reference evidence="2 3" key="1">
    <citation type="submission" date="2016-08" db="EMBL/GenBank/DDBJ databases">
        <title>Draft genome of Fabibacter sp. strain SK-8.</title>
        <authorList>
            <person name="Wong S.-K."/>
            <person name="Hamasaki K."/>
            <person name="Yoshizawa S."/>
        </authorList>
    </citation>
    <scope>NUCLEOTIDE SEQUENCE [LARGE SCALE GENOMIC DNA]</scope>
    <source>
        <strain evidence="2 3">SK-8</strain>
    </source>
</reference>
<feature type="compositionally biased region" description="Basic and acidic residues" evidence="1">
    <location>
        <begin position="237"/>
        <end position="249"/>
    </location>
</feature>
<dbReference type="STRING" id="1563681.BFP71_17925"/>
<comment type="caution">
    <text evidence="2">The sequence shown here is derived from an EMBL/GenBank/DDBJ whole genome shotgun (WGS) entry which is preliminary data.</text>
</comment>
<gene>
    <name evidence="2" type="ORF">BFP71_17925</name>
</gene>
<name>A0A1E5T1P4_9BACT</name>
<dbReference type="AlphaFoldDB" id="A0A1E5T1P4"/>
<protein>
    <submittedName>
        <fullName evidence="2">Uncharacterized protein</fullName>
    </submittedName>
</protein>
<feature type="region of interest" description="Disordered" evidence="1">
    <location>
        <begin position="221"/>
        <end position="249"/>
    </location>
</feature>
<dbReference type="EMBL" id="MDGQ01000005">
    <property type="protein sequence ID" value="OEK05279.1"/>
    <property type="molecule type" value="Genomic_DNA"/>
</dbReference>
<evidence type="ECO:0000256" key="1">
    <source>
        <dbReference type="SAM" id="MobiDB-lite"/>
    </source>
</evidence>
<evidence type="ECO:0000313" key="2">
    <source>
        <dbReference type="EMBL" id="OEK05279.1"/>
    </source>
</evidence>
<organism evidence="2 3">
    <name type="scientific">Roseivirga misakiensis</name>
    <dbReference type="NCBI Taxonomy" id="1563681"/>
    <lineage>
        <taxon>Bacteria</taxon>
        <taxon>Pseudomonadati</taxon>
        <taxon>Bacteroidota</taxon>
        <taxon>Cytophagia</taxon>
        <taxon>Cytophagales</taxon>
        <taxon>Roseivirgaceae</taxon>
        <taxon>Roseivirga</taxon>
    </lineage>
</organism>
<proteinExistence type="predicted"/>
<sequence>MLDEEEQDKMYSLFTVVEGDTVPKKAYGFKYEADSDSLMDKFPKGTPGRGFRVQGGRVHSYEKAGFTYGNRKKEPLLARVFRGKEKPVLENPYLFDRITKKRPYYKLEQLEMKIIHFNRPKYDSLLKAKIDALDSGAYEALMAEMEIVPIYMRDQYAPLLSRGFNVEQQEYNKRFKDYFPKESDFEPEPLDTMSLQDFMSDTLSVDTAAKKKKLFGIFKKKNRSDKPKKERKRKAKKNNEEATKGEGDN</sequence>
<keyword evidence="3" id="KW-1185">Reference proteome</keyword>
<dbReference type="Proteomes" id="UP000095552">
    <property type="component" value="Unassembled WGS sequence"/>
</dbReference>
<evidence type="ECO:0000313" key="3">
    <source>
        <dbReference type="Proteomes" id="UP000095552"/>
    </source>
</evidence>
<accession>A0A1E5T1P4</accession>